<evidence type="ECO:0000313" key="3">
    <source>
        <dbReference type="Proteomes" id="UP000222366"/>
    </source>
</evidence>
<dbReference type="EMBL" id="NJAJ01000011">
    <property type="protein sequence ID" value="PHM66041.1"/>
    <property type="molecule type" value="Genomic_DNA"/>
</dbReference>
<dbReference type="CDD" id="cd04301">
    <property type="entry name" value="NAT_SF"/>
    <property type="match status" value="1"/>
</dbReference>
<dbReference type="InterPro" id="IPR016181">
    <property type="entry name" value="Acyl_CoA_acyltransferase"/>
</dbReference>
<dbReference type="InterPro" id="IPR000182">
    <property type="entry name" value="GNAT_dom"/>
</dbReference>
<dbReference type="SUPFAM" id="SSF55729">
    <property type="entry name" value="Acyl-CoA N-acyltransferases (Nat)"/>
    <property type="match status" value="1"/>
</dbReference>
<organism evidence="2 3">
    <name type="scientific">Xenorhabdus stockiae</name>
    <dbReference type="NCBI Taxonomy" id="351614"/>
    <lineage>
        <taxon>Bacteria</taxon>
        <taxon>Pseudomonadati</taxon>
        <taxon>Pseudomonadota</taxon>
        <taxon>Gammaproteobacteria</taxon>
        <taxon>Enterobacterales</taxon>
        <taxon>Morganellaceae</taxon>
        <taxon>Xenorhabdus</taxon>
    </lineage>
</organism>
<evidence type="ECO:0000259" key="1">
    <source>
        <dbReference type="PROSITE" id="PS51186"/>
    </source>
</evidence>
<comment type="caution">
    <text evidence="2">The sequence shown here is derived from an EMBL/GenBank/DDBJ whole genome shotgun (WGS) entry which is preliminary data.</text>
</comment>
<proteinExistence type="predicted"/>
<dbReference type="AlphaFoldDB" id="A0A2D0KRH8"/>
<dbReference type="Pfam" id="PF00583">
    <property type="entry name" value="Acetyltransf_1"/>
    <property type="match status" value="1"/>
</dbReference>
<evidence type="ECO:0000313" key="2">
    <source>
        <dbReference type="EMBL" id="PHM66041.1"/>
    </source>
</evidence>
<reference evidence="2 3" key="1">
    <citation type="journal article" date="2017" name="Nat. Microbiol.">
        <title>Natural product diversity associated with the nematode symbionts Photorhabdus and Xenorhabdus.</title>
        <authorList>
            <person name="Tobias N.J."/>
            <person name="Wolff H."/>
            <person name="Djahanschiri B."/>
            <person name="Grundmann F."/>
            <person name="Kronenwerth M."/>
            <person name="Shi Y.M."/>
            <person name="Simonyi S."/>
            <person name="Grun P."/>
            <person name="Shapiro-Ilan D."/>
            <person name="Pidot S.J."/>
            <person name="Stinear T.P."/>
            <person name="Ebersberger I."/>
            <person name="Bode H.B."/>
        </authorList>
    </citation>
    <scope>NUCLEOTIDE SEQUENCE [LARGE SCALE GENOMIC DNA]</scope>
    <source>
        <strain evidence="2 3">DSM 17904</strain>
    </source>
</reference>
<dbReference type="Proteomes" id="UP000222366">
    <property type="component" value="Unassembled WGS sequence"/>
</dbReference>
<protein>
    <recommendedName>
        <fullName evidence="1">N-acetyltransferase domain-containing protein</fullName>
    </recommendedName>
</protein>
<sequence length="154" mass="17582">MLIRAASGQDLDAILLLYTTLFREMAELQPERLKKVEQDRAFIISTLSDDNFNLLVADDNSGNIKGFCIAQKKQTPPFNCLVQREYGYVIDLFVSPDVRGQGIGQELLAEMKKWAKENNFTHLELTVLSENISATKFYEREGYKEINKLMAITL</sequence>
<dbReference type="GO" id="GO:0016747">
    <property type="term" value="F:acyltransferase activity, transferring groups other than amino-acyl groups"/>
    <property type="evidence" value="ECO:0007669"/>
    <property type="project" value="InterPro"/>
</dbReference>
<keyword evidence="3" id="KW-1185">Reference proteome</keyword>
<dbReference type="Gene3D" id="3.40.630.30">
    <property type="match status" value="1"/>
</dbReference>
<dbReference type="RefSeq" id="WP_099124669.1">
    <property type="nucleotide sequence ID" value="NZ_CAWNRH010000013.1"/>
</dbReference>
<dbReference type="PANTHER" id="PTHR43072">
    <property type="entry name" value="N-ACETYLTRANSFERASE"/>
    <property type="match status" value="1"/>
</dbReference>
<gene>
    <name evidence="2" type="ORF">Xsto_01547</name>
</gene>
<accession>A0A2D0KRH8</accession>
<feature type="domain" description="N-acetyltransferase" evidence="1">
    <location>
        <begin position="1"/>
        <end position="154"/>
    </location>
</feature>
<name>A0A2D0KRH8_9GAMM</name>
<dbReference type="PROSITE" id="PS51186">
    <property type="entry name" value="GNAT"/>
    <property type="match status" value="1"/>
</dbReference>